<dbReference type="PANTHER" id="PTHR33055">
    <property type="entry name" value="TRANSPOSASE FOR INSERTION SEQUENCE ELEMENT IS1111A"/>
    <property type="match status" value="1"/>
</dbReference>
<reference evidence="2" key="1">
    <citation type="submission" date="2016-08" db="EMBL/GenBank/DDBJ databases">
        <authorList>
            <person name="Seilhamer J.J."/>
        </authorList>
    </citation>
    <scope>NUCLEOTIDE SEQUENCE</scope>
    <source>
        <strain evidence="2">86</strain>
    </source>
</reference>
<sequence length="253" mass="27770">MTLNRPVIGIDVAKEFCFYAAVSPLGKPFLKPFKALNTKQGLLFALDQIKKVEDTFGSKPLISLESTGHYSARIVHFFLKQGFEVFLINPLVSHSIKNSAVRKVKTDAVDALDLAKLLFFQEFQPAVMPTEALANLKLLAITRFQLADQRTTLLNQLVAAIEQIAPLFPKILNPASLTALTINPIAFPCTVAPEGAAGDDPDDAGNLTPKRERVWEKEVRGFACLCHRCPDDGNRFNCPGGCRAGVCQQLAIY</sequence>
<organism evidence="2">
    <name type="scientific">uncultured Sporomusa sp</name>
    <dbReference type="NCBI Taxonomy" id="307249"/>
    <lineage>
        <taxon>Bacteria</taxon>
        <taxon>Bacillati</taxon>
        <taxon>Bacillota</taxon>
        <taxon>Negativicutes</taxon>
        <taxon>Selenomonadales</taxon>
        <taxon>Sporomusaceae</taxon>
        <taxon>Sporomusa</taxon>
        <taxon>environmental samples</taxon>
    </lineage>
</organism>
<dbReference type="InterPro" id="IPR047650">
    <property type="entry name" value="Transpos_IS110"/>
</dbReference>
<dbReference type="RefSeq" id="WP_288186050.1">
    <property type="nucleotide sequence ID" value="NZ_LT608335.1"/>
</dbReference>
<dbReference type="Pfam" id="PF01548">
    <property type="entry name" value="DEDD_Tnp_IS110"/>
    <property type="match status" value="1"/>
</dbReference>
<proteinExistence type="predicted"/>
<dbReference type="GO" id="GO:0003677">
    <property type="term" value="F:DNA binding"/>
    <property type="evidence" value="ECO:0007669"/>
    <property type="project" value="InterPro"/>
</dbReference>
<feature type="domain" description="Transposase IS110-like N-terminal" evidence="1">
    <location>
        <begin position="8"/>
        <end position="166"/>
    </location>
</feature>
<dbReference type="GO" id="GO:0004803">
    <property type="term" value="F:transposase activity"/>
    <property type="evidence" value="ECO:0007669"/>
    <property type="project" value="InterPro"/>
</dbReference>
<dbReference type="EMBL" id="FMJE01000007">
    <property type="protein sequence ID" value="SCM83685.1"/>
    <property type="molecule type" value="Genomic_DNA"/>
</dbReference>
<dbReference type="AlphaFoldDB" id="A0A212M1P1"/>
<protein>
    <recommendedName>
        <fullName evidence="1">Transposase IS110-like N-terminal domain-containing protein</fullName>
    </recommendedName>
</protein>
<accession>A0A212M1P1</accession>
<dbReference type="GO" id="GO:0006313">
    <property type="term" value="P:DNA transposition"/>
    <property type="evidence" value="ECO:0007669"/>
    <property type="project" value="InterPro"/>
</dbReference>
<dbReference type="InterPro" id="IPR002525">
    <property type="entry name" value="Transp_IS110-like_N"/>
</dbReference>
<evidence type="ECO:0000259" key="1">
    <source>
        <dbReference type="Pfam" id="PF01548"/>
    </source>
</evidence>
<gene>
    <name evidence="2" type="ORF">KL86SPO_70543</name>
</gene>
<evidence type="ECO:0000313" key="2">
    <source>
        <dbReference type="EMBL" id="SCM83685.1"/>
    </source>
</evidence>
<name>A0A212M1P1_9FIRM</name>